<evidence type="ECO:0008006" key="3">
    <source>
        <dbReference type="Google" id="ProtNLM"/>
    </source>
</evidence>
<organism evidence="1 2">
    <name type="scientific">Cupriavidus basilensis</name>
    <dbReference type="NCBI Taxonomy" id="68895"/>
    <lineage>
        <taxon>Bacteria</taxon>
        <taxon>Pseudomonadati</taxon>
        <taxon>Pseudomonadota</taxon>
        <taxon>Betaproteobacteria</taxon>
        <taxon>Burkholderiales</taxon>
        <taxon>Burkholderiaceae</taxon>
        <taxon>Cupriavidus</taxon>
    </lineage>
</organism>
<evidence type="ECO:0000313" key="1">
    <source>
        <dbReference type="EMBL" id="MDF3837502.1"/>
    </source>
</evidence>
<gene>
    <name evidence="1" type="ORF">P3W85_31810</name>
</gene>
<dbReference type="EMBL" id="JARJLM010000515">
    <property type="protein sequence ID" value="MDF3837502.1"/>
    <property type="molecule type" value="Genomic_DNA"/>
</dbReference>
<accession>A0ABT6AY27</accession>
<dbReference type="Proteomes" id="UP001216674">
    <property type="component" value="Unassembled WGS sequence"/>
</dbReference>
<protein>
    <recommendedName>
        <fullName evidence="3">DUF2147 domain-containing protein</fullName>
    </recommendedName>
</protein>
<keyword evidence="2" id="KW-1185">Reference proteome</keyword>
<sequence length="161" mass="17460">MPIPPACIEIGRITPFIIAALFALCAGQAWPAGMAGQWTFMDDGTVIDFSSCPDMSENACGTIVQLPRRADRPGVQRRETLCGADLIVGLVPRKAASGASRLTGWIADPDTLLDEKGASRYPVDIRLESAHRALMEVRGPLGLVAERYTLVRRIAPVRRCE</sequence>
<dbReference type="RefSeq" id="WP_276267687.1">
    <property type="nucleotide sequence ID" value="NZ_JARJLM010000515.1"/>
</dbReference>
<proteinExistence type="predicted"/>
<name>A0ABT6AY27_9BURK</name>
<comment type="caution">
    <text evidence="1">The sequence shown here is derived from an EMBL/GenBank/DDBJ whole genome shotgun (WGS) entry which is preliminary data.</text>
</comment>
<reference evidence="1 2" key="1">
    <citation type="submission" date="2023-03" db="EMBL/GenBank/DDBJ databases">
        <title>Draft assemblies of triclosan tolerant bacteria isolated from returned activated sludge.</title>
        <authorList>
            <person name="Van Hamelsveld S."/>
        </authorList>
    </citation>
    <scope>NUCLEOTIDE SEQUENCE [LARGE SCALE GENOMIC DNA]</scope>
    <source>
        <strain evidence="1 2">GW210010_S58</strain>
    </source>
</reference>
<evidence type="ECO:0000313" key="2">
    <source>
        <dbReference type="Proteomes" id="UP001216674"/>
    </source>
</evidence>